<feature type="transmembrane region" description="Helical" evidence="1">
    <location>
        <begin position="120"/>
        <end position="140"/>
    </location>
</feature>
<keyword evidence="1" id="KW-0472">Membrane</keyword>
<dbReference type="InterPro" id="IPR021296">
    <property type="entry name" value="DUF2868"/>
</dbReference>
<dbReference type="EMBL" id="JAEKFT010000060">
    <property type="protein sequence ID" value="MBT0964176.1"/>
    <property type="molecule type" value="Genomic_DNA"/>
</dbReference>
<dbReference type="RefSeq" id="WP_214364098.1">
    <property type="nucleotide sequence ID" value="NZ_JAEKFT010000060.1"/>
</dbReference>
<keyword evidence="1" id="KW-1133">Transmembrane helix</keyword>
<dbReference type="Proteomes" id="UP000694660">
    <property type="component" value="Unassembled WGS sequence"/>
</dbReference>
<accession>A0A944DFK2</accession>
<name>A0A944DFK2_DENI1</name>
<reference evidence="3" key="1">
    <citation type="journal article" date="2022" name="ISME J.">
        <title>Genetic and phylogenetic analysis of dissimilatory iodate-reducing bacteria identifies potential niches across the world's oceans.</title>
        <authorList>
            <person name="Reyes-Umana V."/>
            <person name="Henning Z."/>
            <person name="Lee K."/>
            <person name="Barnum T.P."/>
            <person name="Coates J.D."/>
        </authorList>
    </citation>
    <scope>NUCLEOTIDE SEQUENCE [LARGE SCALE GENOMIC DNA]</scope>
    <source>
        <strain evidence="3">IR12</strain>
    </source>
</reference>
<evidence type="ECO:0000256" key="1">
    <source>
        <dbReference type="SAM" id="Phobius"/>
    </source>
</evidence>
<sequence>MSNPETFPAAPPRAAIVAPAATATFEQRWLAEAVRLSEDSAGPADDASALRAARAAGGDLEQRIVTRASNLSSADRLRTAQGARRQHTAPLMVATLLLAAGAGSGAAGTVLGDGSRPVNIVWALSGLLGLHVLTLLLWLIGRWVPIGQSGSLAGQLWLWIRQRLSKAQPLAWVMQAQFEIARQARATYWWLGRLSHALWLTTLCTALLTLFFLLATRRYGFVWETTILPADTFVRLTQALALLPAALGITVPDATMVLNAGGSTAVDADRHAWSGLLVSALLLYGIVPRALLLLLCHFKWRQAQRRFRLDLTLPAYARLKNRLMPDTESAGICSAAPAKLPEFHAGHRTPGADHQRCLMALELADDLPWPPTDFPPAHDAGRIDSRETRHQALDQLAQHGAGRLLIAIDARLSPDRGALALIAELSRYADTTGAWLYGLPADVGRVRHWHEGLASIDLAAEHVFESRAAARDWLEAPNA</sequence>
<dbReference type="AlphaFoldDB" id="A0A944DFK2"/>
<feature type="transmembrane region" description="Helical" evidence="1">
    <location>
        <begin position="88"/>
        <end position="108"/>
    </location>
</feature>
<gene>
    <name evidence="2" type="ORF">I8J34_23610</name>
</gene>
<organism evidence="2 3">
    <name type="scientific">Denitromonas iodatirespirans</name>
    <dbReference type="NCBI Taxonomy" id="2795389"/>
    <lineage>
        <taxon>Bacteria</taxon>
        <taxon>Pseudomonadati</taxon>
        <taxon>Pseudomonadota</taxon>
        <taxon>Betaproteobacteria</taxon>
        <taxon>Rhodocyclales</taxon>
        <taxon>Zoogloeaceae</taxon>
        <taxon>Denitromonas</taxon>
    </lineage>
</organism>
<dbReference type="Pfam" id="PF11067">
    <property type="entry name" value="DUF2868"/>
    <property type="match status" value="1"/>
</dbReference>
<feature type="transmembrane region" description="Helical" evidence="1">
    <location>
        <begin position="276"/>
        <end position="298"/>
    </location>
</feature>
<proteinExistence type="predicted"/>
<protein>
    <submittedName>
        <fullName evidence="2">DUF2868 domain-containing protein</fullName>
    </submittedName>
</protein>
<comment type="caution">
    <text evidence="2">The sequence shown here is derived from an EMBL/GenBank/DDBJ whole genome shotgun (WGS) entry which is preliminary data.</text>
</comment>
<keyword evidence="1" id="KW-0812">Transmembrane</keyword>
<keyword evidence="3" id="KW-1185">Reference proteome</keyword>
<evidence type="ECO:0000313" key="3">
    <source>
        <dbReference type="Proteomes" id="UP000694660"/>
    </source>
</evidence>
<feature type="transmembrane region" description="Helical" evidence="1">
    <location>
        <begin position="197"/>
        <end position="215"/>
    </location>
</feature>
<evidence type="ECO:0000313" key="2">
    <source>
        <dbReference type="EMBL" id="MBT0964176.1"/>
    </source>
</evidence>